<dbReference type="Proteomes" id="UP000664169">
    <property type="component" value="Unassembled WGS sequence"/>
</dbReference>
<accession>A0A8H3EJQ3</accession>
<reference evidence="2" key="1">
    <citation type="submission" date="2021-03" db="EMBL/GenBank/DDBJ databases">
        <authorList>
            <person name="Tagirdzhanova G."/>
        </authorList>
    </citation>
    <scope>NUCLEOTIDE SEQUENCE</scope>
</reference>
<dbReference type="AlphaFoldDB" id="A0A8H3EJQ3"/>
<feature type="compositionally biased region" description="Basic and acidic residues" evidence="1">
    <location>
        <begin position="255"/>
        <end position="284"/>
    </location>
</feature>
<feature type="compositionally biased region" description="Gly residues" evidence="1">
    <location>
        <begin position="9"/>
        <end position="22"/>
    </location>
</feature>
<dbReference type="EMBL" id="CAJPDQ010000003">
    <property type="protein sequence ID" value="CAF9906494.1"/>
    <property type="molecule type" value="Genomic_DNA"/>
</dbReference>
<sequence>MPVGVNGTARGGAAGRGRGGAARGAPRKKAGPRPARHVPWPEIFKHHISLVEGHLKMIDMVRKHTVEGSGNNRTIINLIDRAQNMLRDAKAVQREFVPPKDAWEKVPIGSSSATMYPGYSPKDHEYGKAAQEFGKQWSEARKKGIEFDTGPDGAEYQFGQSKASKKRRLNENGGVEGAANDVKSSGEEAGAKTAPAQTADDNPLFFFDSNPTPVKRSDKTTDTSQSGANSTSESEPASKKSKKLQNAEDSATATEHPKPVIEYENIDREVDARLKLKADAAKNNKDKKRKRGSAASTSILPEVDTSEETPPEKKAKSRKKKKDKAKPATEGHGESVDTEMEDLPLDSGDGKDAKTSNKDVNESSDTPKKPKKNKSSGNDVDSEHKKKKQKKNKSKD</sequence>
<feature type="compositionally biased region" description="Basic residues" evidence="1">
    <location>
        <begin position="385"/>
        <end position="396"/>
    </location>
</feature>
<name>A0A8H3EJQ3_9LECA</name>
<feature type="region of interest" description="Disordered" evidence="1">
    <location>
        <begin position="1"/>
        <end position="37"/>
    </location>
</feature>
<evidence type="ECO:0000256" key="1">
    <source>
        <dbReference type="SAM" id="MobiDB-lite"/>
    </source>
</evidence>
<evidence type="ECO:0000313" key="2">
    <source>
        <dbReference type="EMBL" id="CAF9906494.1"/>
    </source>
</evidence>
<organism evidence="2 3">
    <name type="scientific">Gomphillus americanus</name>
    <dbReference type="NCBI Taxonomy" id="1940652"/>
    <lineage>
        <taxon>Eukaryota</taxon>
        <taxon>Fungi</taxon>
        <taxon>Dikarya</taxon>
        <taxon>Ascomycota</taxon>
        <taxon>Pezizomycotina</taxon>
        <taxon>Lecanoromycetes</taxon>
        <taxon>OSLEUM clade</taxon>
        <taxon>Ostropomycetidae</taxon>
        <taxon>Ostropales</taxon>
        <taxon>Graphidaceae</taxon>
        <taxon>Gomphilloideae</taxon>
        <taxon>Gomphillus</taxon>
    </lineage>
</organism>
<feature type="compositionally biased region" description="Basic residues" evidence="1">
    <location>
        <begin position="25"/>
        <end position="36"/>
    </location>
</feature>
<comment type="caution">
    <text evidence="2">The sequence shown here is derived from an EMBL/GenBank/DDBJ whole genome shotgun (WGS) entry which is preliminary data.</text>
</comment>
<feature type="compositionally biased region" description="Basic and acidic residues" evidence="1">
    <location>
        <begin position="325"/>
        <end position="335"/>
    </location>
</feature>
<feature type="compositionally biased region" description="Basic and acidic residues" evidence="1">
    <location>
        <begin position="348"/>
        <end position="368"/>
    </location>
</feature>
<dbReference type="OrthoDB" id="5422861at2759"/>
<feature type="region of interest" description="Disordered" evidence="1">
    <location>
        <begin position="145"/>
        <end position="396"/>
    </location>
</feature>
<protein>
    <submittedName>
        <fullName evidence="2">Uncharacterized protein</fullName>
    </submittedName>
</protein>
<evidence type="ECO:0000313" key="3">
    <source>
        <dbReference type="Proteomes" id="UP000664169"/>
    </source>
</evidence>
<gene>
    <name evidence="2" type="ORF">GOMPHAMPRED_004745</name>
</gene>
<proteinExistence type="predicted"/>
<feature type="compositionally biased region" description="Basic residues" evidence="1">
    <location>
        <begin position="315"/>
        <end position="324"/>
    </location>
</feature>
<keyword evidence="3" id="KW-1185">Reference proteome</keyword>